<dbReference type="SUPFAM" id="SSF54909">
    <property type="entry name" value="Dimeric alpha+beta barrel"/>
    <property type="match status" value="1"/>
</dbReference>
<dbReference type="InterPro" id="IPR011008">
    <property type="entry name" value="Dimeric_a/b-barrel"/>
</dbReference>
<keyword evidence="2" id="KW-1185">Reference proteome</keyword>
<proteinExistence type="predicted"/>
<comment type="caution">
    <text evidence="1">The sequence shown here is derived from an EMBL/GenBank/DDBJ whole genome shotgun (WGS) entry which is preliminary data.</text>
</comment>
<sequence length="92" mass="10216">MEYVVLYNLTDGADRSRLLEVFPSQKTYYEQFHAAGGGLIALGPFQAPDSAAASMGIFRTREDAEHFITNDPFVLEGLATPRILEWNAVHLS</sequence>
<gene>
    <name evidence="1" type="ORF">JOF29_005747</name>
</gene>
<accession>A0ABS4USM0</accession>
<organism evidence="1 2">
    <name type="scientific">Kribbella aluminosa</name>
    <dbReference type="NCBI Taxonomy" id="416017"/>
    <lineage>
        <taxon>Bacteria</taxon>
        <taxon>Bacillati</taxon>
        <taxon>Actinomycetota</taxon>
        <taxon>Actinomycetes</taxon>
        <taxon>Propionibacteriales</taxon>
        <taxon>Kribbellaceae</taxon>
        <taxon>Kribbella</taxon>
    </lineage>
</organism>
<dbReference type="Gene3D" id="3.30.70.1060">
    <property type="entry name" value="Dimeric alpha+beta barrel"/>
    <property type="match status" value="1"/>
</dbReference>
<name>A0ABS4USM0_9ACTN</name>
<reference evidence="1 2" key="1">
    <citation type="submission" date="2021-03" db="EMBL/GenBank/DDBJ databases">
        <title>Sequencing the genomes of 1000 actinobacteria strains.</title>
        <authorList>
            <person name="Klenk H.-P."/>
        </authorList>
    </citation>
    <scope>NUCLEOTIDE SEQUENCE [LARGE SCALE GENOMIC DNA]</scope>
    <source>
        <strain evidence="1 2">DSM 18824</strain>
    </source>
</reference>
<dbReference type="EMBL" id="JAGINT010000002">
    <property type="protein sequence ID" value="MBP2354637.1"/>
    <property type="molecule type" value="Genomic_DNA"/>
</dbReference>
<dbReference type="Proteomes" id="UP000755585">
    <property type="component" value="Unassembled WGS sequence"/>
</dbReference>
<evidence type="ECO:0000313" key="1">
    <source>
        <dbReference type="EMBL" id="MBP2354637.1"/>
    </source>
</evidence>
<dbReference type="RefSeq" id="WP_209697415.1">
    <property type="nucleotide sequence ID" value="NZ_BAAAVU010000008.1"/>
</dbReference>
<evidence type="ECO:0000313" key="2">
    <source>
        <dbReference type="Proteomes" id="UP000755585"/>
    </source>
</evidence>
<protein>
    <submittedName>
        <fullName evidence="1">Uncharacterized protein YciI</fullName>
    </submittedName>
</protein>